<evidence type="ECO:0000256" key="2">
    <source>
        <dbReference type="SAM" id="SignalP"/>
    </source>
</evidence>
<reference evidence="3 4" key="1">
    <citation type="submission" date="2020-10" db="EMBL/GenBank/DDBJ databases">
        <title>Haloactinobacterium sp. RN3S43, a bacterium isolated from saline soil.</title>
        <authorList>
            <person name="Sun J.-Q."/>
        </authorList>
    </citation>
    <scope>NUCLEOTIDE SEQUENCE [LARGE SCALE GENOMIC DNA]</scope>
    <source>
        <strain evidence="3 4">RN3S43</strain>
    </source>
</reference>
<evidence type="ECO:0000256" key="1">
    <source>
        <dbReference type="SAM" id="MobiDB-lite"/>
    </source>
</evidence>
<feature type="compositionally biased region" description="Acidic residues" evidence="1">
    <location>
        <begin position="56"/>
        <end position="67"/>
    </location>
</feature>
<feature type="signal peptide" evidence="2">
    <location>
        <begin position="1"/>
        <end position="29"/>
    </location>
</feature>
<evidence type="ECO:0008006" key="5">
    <source>
        <dbReference type="Google" id="ProtNLM"/>
    </source>
</evidence>
<dbReference type="AlphaFoldDB" id="A0A7M1SXX3"/>
<feature type="chain" id="PRO_5032768116" description="Lipoprotein" evidence="2">
    <location>
        <begin position="30"/>
        <end position="199"/>
    </location>
</feature>
<sequence>MRTTTAHHAPAAALITGLVLSVAACTSPAADSGTDEPAGTETESTEDADAPAADEPAAEDAGDEPTEEAGAGQDAAGAVLGLVTVDDVQYEITELRNCEPLQQEMVERQLELQGLGEHDGERIQIDVYIEEIAGAPYNDVAWSGPEGVFGAPESVDEVTLDAGGTSVRGVATLQDALTQSETVTVDFDLPVPAETIACR</sequence>
<gene>
    <name evidence="3" type="ORF">IM660_04635</name>
</gene>
<feature type="region of interest" description="Disordered" evidence="1">
    <location>
        <begin position="27"/>
        <end position="71"/>
    </location>
</feature>
<keyword evidence="4" id="KW-1185">Reference proteome</keyword>
<dbReference type="KEGG" id="halt:IM660_04635"/>
<dbReference type="RefSeq" id="WP_193498238.1">
    <property type="nucleotide sequence ID" value="NZ_CP063169.1"/>
</dbReference>
<dbReference type="Proteomes" id="UP000593758">
    <property type="component" value="Chromosome"/>
</dbReference>
<organism evidence="3 4">
    <name type="scientific">Ruania alkalisoli</name>
    <dbReference type="NCBI Taxonomy" id="2779775"/>
    <lineage>
        <taxon>Bacteria</taxon>
        <taxon>Bacillati</taxon>
        <taxon>Actinomycetota</taxon>
        <taxon>Actinomycetes</taxon>
        <taxon>Micrococcales</taxon>
        <taxon>Ruaniaceae</taxon>
        <taxon>Ruania</taxon>
    </lineage>
</organism>
<evidence type="ECO:0000313" key="4">
    <source>
        <dbReference type="Proteomes" id="UP000593758"/>
    </source>
</evidence>
<accession>A0A7M1SXX3</accession>
<protein>
    <recommendedName>
        <fullName evidence="5">Lipoprotein</fullName>
    </recommendedName>
</protein>
<dbReference type="PROSITE" id="PS51257">
    <property type="entry name" value="PROKAR_LIPOPROTEIN"/>
    <property type="match status" value="1"/>
</dbReference>
<evidence type="ECO:0000313" key="3">
    <source>
        <dbReference type="EMBL" id="QOR71582.1"/>
    </source>
</evidence>
<dbReference type="EMBL" id="CP063169">
    <property type="protein sequence ID" value="QOR71582.1"/>
    <property type="molecule type" value="Genomic_DNA"/>
</dbReference>
<proteinExistence type="predicted"/>
<name>A0A7M1SXX3_9MICO</name>
<keyword evidence="2" id="KW-0732">Signal</keyword>